<feature type="domain" description="GNAT-like C-terminal" evidence="2">
    <location>
        <begin position="156"/>
        <end position="311"/>
    </location>
</feature>
<evidence type="ECO:0000259" key="2">
    <source>
        <dbReference type="Pfam" id="PF18164"/>
    </source>
</evidence>
<reference evidence="3 4" key="1">
    <citation type="submission" date="2016-10" db="EMBL/GenBank/DDBJ databases">
        <authorList>
            <person name="de Groot N.N."/>
        </authorList>
    </citation>
    <scope>NUCLEOTIDE SEQUENCE [LARGE SCALE GENOMIC DNA]</scope>
    <source>
        <strain evidence="3 4">CGMCC 4.5681</strain>
    </source>
</reference>
<dbReference type="STRING" id="683260.SAMN05421874_10362"/>
<dbReference type="AlphaFoldDB" id="A0A1G8W955"/>
<name>A0A1G8W955_9ACTN</name>
<evidence type="ECO:0000259" key="1">
    <source>
        <dbReference type="Pfam" id="PF18082"/>
    </source>
</evidence>
<organism evidence="3 4">
    <name type="scientific">Nonomuraea maritima</name>
    <dbReference type="NCBI Taxonomy" id="683260"/>
    <lineage>
        <taxon>Bacteria</taxon>
        <taxon>Bacillati</taxon>
        <taxon>Actinomycetota</taxon>
        <taxon>Actinomycetes</taxon>
        <taxon>Streptosporangiales</taxon>
        <taxon>Streptosporangiaceae</taxon>
        <taxon>Nonomuraea</taxon>
    </lineage>
</organism>
<sequence>MDVKALLRDHPAWLDHLESVEGPDLVLPADLMSELLRLAVPHEDVGPVLAARPERGTGAWWLAERCVRSLVSTMGDLDGPPPFVPLPELGPYFYVYVHLAALPHTRAYHRRLGVPEEVSFATFTDLGRNMAVHRKRHGAPGLHAPHWFMLHARGLLYALGRLQFNRATLGRAAGEAVRAAGLPGGPGASSLGVHVPDFLGPLTPGECDASFARARRFFPRHFPDGKPVVMTCGSWLLNDDLARRLPDDANIVAFQRRFQLFDRFDDSEMLAYVYGAGAANPAALPRRTRLEGAVADHVEAGGTCHGGIGWLPF</sequence>
<dbReference type="OrthoDB" id="3229305at2"/>
<dbReference type="Pfam" id="PF18164">
    <property type="entry name" value="GNAT_C"/>
    <property type="match status" value="1"/>
</dbReference>
<accession>A0A1G8W955</accession>
<dbReference type="Gene3D" id="3.40.630.120">
    <property type="match status" value="1"/>
</dbReference>
<keyword evidence="4" id="KW-1185">Reference proteome</keyword>
<evidence type="ECO:0008006" key="5">
    <source>
        <dbReference type="Google" id="ProtNLM"/>
    </source>
</evidence>
<dbReference type="EMBL" id="FNFB01000003">
    <property type="protein sequence ID" value="SDJ74798.1"/>
    <property type="molecule type" value="Genomic_DNA"/>
</dbReference>
<gene>
    <name evidence="3" type="ORF">SAMN05421874_10362</name>
</gene>
<evidence type="ECO:0000313" key="4">
    <source>
        <dbReference type="Proteomes" id="UP000198683"/>
    </source>
</evidence>
<proteinExistence type="predicted"/>
<evidence type="ECO:0000313" key="3">
    <source>
        <dbReference type="EMBL" id="SDJ74798.1"/>
    </source>
</evidence>
<dbReference type="Pfam" id="PF18082">
    <property type="entry name" value="NAT_N"/>
    <property type="match status" value="1"/>
</dbReference>
<feature type="domain" description="N-acyltransferase N-terminal" evidence="1">
    <location>
        <begin position="30"/>
        <end position="154"/>
    </location>
</feature>
<dbReference type="InterPro" id="IPR041644">
    <property type="entry name" value="GNAT_C"/>
</dbReference>
<protein>
    <recommendedName>
        <fullName evidence="5">Acyltransferase</fullName>
    </recommendedName>
</protein>
<dbReference type="Proteomes" id="UP000198683">
    <property type="component" value="Unassembled WGS sequence"/>
</dbReference>
<dbReference type="RefSeq" id="WP_090760961.1">
    <property type="nucleotide sequence ID" value="NZ_FNFB01000003.1"/>
</dbReference>
<dbReference type="InterPro" id="IPR041273">
    <property type="entry name" value="NAT_N"/>
</dbReference>